<dbReference type="Proteomes" id="UP001054902">
    <property type="component" value="Unassembled WGS sequence"/>
</dbReference>
<dbReference type="Gene3D" id="3.30.1010.10">
    <property type="entry name" value="Phosphatidylinositol 3-kinase Catalytic Subunit, Chain A, domain 4"/>
    <property type="match status" value="1"/>
</dbReference>
<dbReference type="GO" id="GO:0016020">
    <property type="term" value="C:membrane"/>
    <property type="evidence" value="ECO:0007669"/>
    <property type="project" value="TreeGrafter"/>
</dbReference>
<feature type="compositionally biased region" description="Basic and acidic residues" evidence="3">
    <location>
        <begin position="60"/>
        <end position="74"/>
    </location>
</feature>
<gene>
    <name evidence="5" type="ORF">CTEN210_07023</name>
</gene>
<dbReference type="InterPro" id="IPR015433">
    <property type="entry name" value="PI3/4_kinase"/>
</dbReference>
<dbReference type="PANTHER" id="PTHR10048">
    <property type="entry name" value="PHOSPHATIDYLINOSITOL KINASE"/>
    <property type="match status" value="1"/>
</dbReference>
<proteinExistence type="predicted"/>
<sequence>MVHATQFLLRWLYLNNLIHERAEIQSLPYIHPNWHPNQSSHDVPYQQHQHQHQHIQSQSRYDHHSTHPMEHSVDHQQQQQQSTEASNSNMTEQQRSEVEWRRKALQTIALYPPGSLRLLALDTLRLEIVHEFARELNASDEILSRYFSHKSMGDKPLGDSNNNDYTDTDEEEVDFNLAREFQDATSISIQDSVLDQQHDISNEERNDTTDDSLLSPQVQRALTLHRETREYLPQFVSAILHSPAPLTQSTMYTPHLNPLATLRKLLLLLCANDPNLGIVLCWLLEAEVGRAWKSLFEHRQQTGRRLIVLLPADRAAAIQQIGLEKRAAFDLLQDVESATAYGAYEDDDSHHHHSRHGEFVDSKSSITSRDLSDLYHTSRLPASMSLKRCSHFGDTMHFIDLLTRISLDLRMCPPHLRGNYLTERLEDVNRRLRRRMVTNGSVSLDVDDNRGSHDWPTLSDVSTENIQHSIHFPLEPIATTWPSGTLDFEEMIDSNLQSSAQLLKLKTENGVMRVLNIISSKSRVLASRERCPYLVHCEVLETGMEGRDARLYLQHSQVEVTIQEALGTTCENKNKAMESTYKIPSELSPFGVRRKRNNDTWNLNTKSSYISRGGDQSDHKIQSSHSNYRGCGIQNMQNGRFFGDNRSPYYQERATANQDFSAPALTTHSNLLDRVYGKPWAEICEEVRNSSVFGQLRGWKLASFIMKAGEDIRREALVMQVISKIHNWFETEISCENRPYLKPYTIMCVGGDAGLLECIRDAKSVDEVKKSTDGFTTLREYFERAYGLPTSNFGRNLQSPIPLNEHGISFEKAQDNFLKSLVGYSLVCYILQIKDRHNANILLDRDGHIIHIDFGFVLGDTPKMAKVPLFNERAPFKLTSEFWEVIGGWNFNEGGLGVRFCNMFEEAFACASTHSNELAAFIEAAILNLTQNPAESKIITNGVRNRLQMRGPRGSVQQKTFVMNLVNAALTSWGTSTYDWLQKSMNGYI</sequence>
<evidence type="ECO:0000256" key="2">
    <source>
        <dbReference type="ARBA" id="ARBA00022777"/>
    </source>
</evidence>
<dbReference type="SUPFAM" id="SSF56112">
    <property type="entry name" value="Protein kinase-like (PK-like)"/>
    <property type="match status" value="1"/>
</dbReference>
<evidence type="ECO:0000256" key="3">
    <source>
        <dbReference type="SAM" id="MobiDB-lite"/>
    </source>
</evidence>
<keyword evidence="2" id="KW-0418">Kinase</keyword>
<organism evidence="5 6">
    <name type="scientific">Chaetoceros tenuissimus</name>
    <dbReference type="NCBI Taxonomy" id="426638"/>
    <lineage>
        <taxon>Eukaryota</taxon>
        <taxon>Sar</taxon>
        <taxon>Stramenopiles</taxon>
        <taxon>Ochrophyta</taxon>
        <taxon>Bacillariophyta</taxon>
        <taxon>Coscinodiscophyceae</taxon>
        <taxon>Chaetocerotophycidae</taxon>
        <taxon>Chaetocerotales</taxon>
        <taxon>Chaetocerotaceae</taxon>
        <taxon>Chaetoceros</taxon>
    </lineage>
</organism>
<keyword evidence="1" id="KW-0808">Transferase</keyword>
<dbReference type="PANTHER" id="PTHR10048:SF22">
    <property type="entry name" value="PHOSPHATIDYLINOSITOL 4-KINASE BETA"/>
    <property type="match status" value="1"/>
</dbReference>
<dbReference type="Gene3D" id="1.10.1070.11">
    <property type="entry name" value="Phosphatidylinositol 3-/4-kinase, catalytic domain"/>
    <property type="match status" value="1"/>
</dbReference>
<dbReference type="SMART" id="SM00146">
    <property type="entry name" value="PI3Kc"/>
    <property type="match status" value="1"/>
</dbReference>
<keyword evidence="6" id="KW-1185">Reference proteome</keyword>
<dbReference type="GO" id="GO:0046854">
    <property type="term" value="P:phosphatidylinositol phosphate biosynthetic process"/>
    <property type="evidence" value="ECO:0007669"/>
    <property type="project" value="InterPro"/>
</dbReference>
<comment type="caution">
    <text evidence="5">The sequence shown here is derived from an EMBL/GenBank/DDBJ whole genome shotgun (WGS) entry which is preliminary data.</text>
</comment>
<dbReference type="GO" id="GO:0005737">
    <property type="term" value="C:cytoplasm"/>
    <property type="evidence" value="ECO:0007669"/>
    <property type="project" value="TreeGrafter"/>
</dbReference>
<dbReference type="InterPro" id="IPR000403">
    <property type="entry name" value="PI3/4_kinase_cat_dom"/>
</dbReference>
<feature type="compositionally biased region" description="Polar residues" evidence="3">
    <location>
        <begin position="82"/>
        <end position="93"/>
    </location>
</feature>
<reference evidence="5 6" key="1">
    <citation type="journal article" date="2021" name="Sci. Rep.">
        <title>The genome of the diatom Chaetoceros tenuissimus carries an ancient integrated fragment of an extant virus.</title>
        <authorList>
            <person name="Hongo Y."/>
            <person name="Kimura K."/>
            <person name="Takaki Y."/>
            <person name="Yoshida Y."/>
            <person name="Baba S."/>
            <person name="Kobayashi G."/>
            <person name="Nagasaki K."/>
            <person name="Hano T."/>
            <person name="Tomaru Y."/>
        </authorList>
    </citation>
    <scope>NUCLEOTIDE SEQUENCE [LARGE SCALE GENOMIC DNA]</scope>
    <source>
        <strain evidence="5 6">NIES-3715</strain>
    </source>
</reference>
<evidence type="ECO:0000313" key="6">
    <source>
        <dbReference type="Proteomes" id="UP001054902"/>
    </source>
</evidence>
<evidence type="ECO:0000313" key="5">
    <source>
        <dbReference type="EMBL" id="GFH50547.1"/>
    </source>
</evidence>
<dbReference type="GO" id="GO:0004430">
    <property type="term" value="F:1-phosphatidylinositol 4-kinase activity"/>
    <property type="evidence" value="ECO:0007669"/>
    <property type="project" value="TreeGrafter"/>
</dbReference>
<dbReference type="PROSITE" id="PS50290">
    <property type="entry name" value="PI3_4_KINASE_3"/>
    <property type="match status" value="1"/>
</dbReference>
<dbReference type="GO" id="GO:0048015">
    <property type="term" value="P:phosphatidylinositol-mediated signaling"/>
    <property type="evidence" value="ECO:0007669"/>
    <property type="project" value="TreeGrafter"/>
</dbReference>
<accession>A0AAD3CQY4</accession>
<evidence type="ECO:0000256" key="1">
    <source>
        <dbReference type="ARBA" id="ARBA00022679"/>
    </source>
</evidence>
<feature type="region of interest" description="Disordered" evidence="3">
    <location>
        <begin position="38"/>
        <end position="98"/>
    </location>
</feature>
<dbReference type="PROSITE" id="PS00916">
    <property type="entry name" value="PI3_4_KINASE_2"/>
    <property type="match status" value="1"/>
</dbReference>
<dbReference type="CDD" id="cd00893">
    <property type="entry name" value="PI4Kc_III"/>
    <property type="match status" value="1"/>
</dbReference>
<dbReference type="InterPro" id="IPR036940">
    <property type="entry name" value="PI3/4_kinase_cat_sf"/>
</dbReference>
<evidence type="ECO:0000259" key="4">
    <source>
        <dbReference type="PROSITE" id="PS50290"/>
    </source>
</evidence>
<dbReference type="InterPro" id="IPR018936">
    <property type="entry name" value="PI3/4_kinase_CS"/>
</dbReference>
<dbReference type="InterPro" id="IPR011009">
    <property type="entry name" value="Kinase-like_dom_sf"/>
</dbReference>
<dbReference type="EMBL" id="BLLK01000040">
    <property type="protein sequence ID" value="GFH50547.1"/>
    <property type="molecule type" value="Genomic_DNA"/>
</dbReference>
<name>A0AAD3CQY4_9STRA</name>
<dbReference type="AlphaFoldDB" id="A0AAD3CQY4"/>
<dbReference type="Pfam" id="PF00454">
    <property type="entry name" value="PI3_PI4_kinase"/>
    <property type="match status" value="1"/>
</dbReference>
<feature type="domain" description="PI3K/PI4K catalytic" evidence="4">
    <location>
        <begin position="678"/>
        <end position="974"/>
    </location>
</feature>
<protein>
    <recommendedName>
        <fullName evidence="4">PI3K/PI4K catalytic domain-containing protein</fullName>
    </recommendedName>
</protein>